<organism evidence="1 2">
    <name type="scientific">[Eubacterium] hominis</name>
    <dbReference type="NCBI Taxonomy" id="2764325"/>
    <lineage>
        <taxon>Bacteria</taxon>
        <taxon>Bacillati</taxon>
        <taxon>Bacillota</taxon>
        <taxon>Erysipelotrichia</taxon>
        <taxon>Erysipelotrichales</taxon>
        <taxon>Erysipelotrichaceae</taxon>
        <taxon>Amedibacillus</taxon>
    </lineage>
</organism>
<protein>
    <recommendedName>
        <fullName evidence="3">Uridine kinase</fullName>
    </recommendedName>
</protein>
<evidence type="ECO:0008006" key="3">
    <source>
        <dbReference type="Google" id="ProtNLM"/>
    </source>
</evidence>
<reference evidence="1 2" key="1">
    <citation type="submission" date="2020-08" db="EMBL/GenBank/DDBJ databases">
        <authorList>
            <person name="Liu C."/>
            <person name="Sun Q."/>
        </authorList>
    </citation>
    <scope>NUCLEOTIDE SEQUENCE [LARGE SCALE GENOMIC DNA]</scope>
    <source>
        <strain evidence="1 2">NSJ-61</strain>
    </source>
</reference>
<sequence length="339" mass="39668">MFDILDAITLEKKLHPHTQPQDILKLIIQAGMGGEHMVEDEIQTLQYLKEEKKAACTCTSEQLQPIGNGYVRVPLAMMKERDLSLWNHMFVTATKHIKKDVSLVRALIEKNELSTYFSTAQIEDALENSMHHSVAYANAYHPHYRILPKVYVDFFPVYKQIHDTLHKQAHACFMIDGCCASGKSTLAHTLAQLFPVHIFHMDDYFLRPEQKSGERLSKPGGNVDYERFDKEILSSLRHQKDVIYQPYDCMSQSLKEEVKVKYSPYSVIEGSYAHHPYFQMDAIKIFLYCEREVQLQRLKQRSPNLYERFVHEWIPMENTYFETFDIRNQADFILDTTTF</sequence>
<keyword evidence="2" id="KW-1185">Reference proteome</keyword>
<evidence type="ECO:0000313" key="2">
    <source>
        <dbReference type="Proteomes" id="UP000515856"/>
    </source>
</evidence>
<dbReference type="Gene3D" id="3.40.50.300">
    <property type="entry name" value="P-loop containing nucleotide triphosphate hydrolases"/>
    <property type="match status" value="1"/>
</dbReference>
<name>A0A7G9GJ03_9FIRM</name>
<evidence type="ECO:0000313" key="1">
    <source>
        <dbReference type="EMBL" id="QNM10785.1"/>
    </source>
</evidence>
<dbReference type="EMBL" id="CP060636">
    <property type="protein sequence ID" value="QNM10785.1"/>
    <property type="molecule type" value="Genomic_DNA"/>
</dbReference>
<proteinExistence type="predicted"/>
<dbReference type="KEGG" id="ehn:H9Q80_10855"/>
<accession>A0A7G9GJ03</accession>
<dbReference type="InterPro" id="IPR027417">
    <property type="entry name" value="P-loop_NTPase"/>
</dbReference>
<gene>
    <name evidence="1" type="ORF">H9Q80_10855</name>
</gene>
<dbReference type="SUPFAM" id="SSF52540">
    <property type="entry name" value="P-loop containing nucleoside triphosphate hydrolases"/>
    <property type="match status" value="1"/>
</dbReference>
<dbReference type="AlphaFoldDB" id="A0A7G9GJ03"/>
<dbReference type="Proteomes" id="UP000515856">
    <property type="component" value="Chromosome"/>
</dbReference>
<dbReference type="RefSeq" id="WP_117536640.1">
    <property type="nucleotide sequence ID" value="NZ_CP060636.1"/>
</dbReference>